<comment type="caution">
    <text evidence="2">The sequence shown here is derived from an EMBL/GenBank/DDBJ whole genome shotgun (WGS) entry which is preliminary data.</text>
</comment>
<dbReference type="Proteomes" id="UP000052943">
    <property type="component" value="Unassembled WGS sequence"/>
</dbReference>
<gene>
    <name evidence="2" type="ORF">AM587_10008582</name>
</gene>
<accession>A0A0W8CRE1</accession>
<feature type="transmembrane region" description="Helical" evidence="1">
    <location>
        <begin position="172"/>
        <end position="193"/>
    </location>
</feature>
<feature type="transmembrane region" description="Helical" evidence="1">
    <location>
        <begin position="214"/>
        <end position="231"/>
    </location>
</feature>
<feature type="transmembrane region" description="Helical" evidence="1">
    <location>
        <begin position="105"/>
        <end position="124"/>
    </location>
</feature>
<evidence type="ECO:0000313" key="2">
    <source>
        <dbReference type="EMBL" id="KUF86707.1"/>
    </source>
</evidence>
<protein>
    <submittedName>
        <fullName evidence="2">Uncharacterized protein</fullName>
    </submittedName>
</protein>
<keyword evidence="1" id="KW-0472">Membrane</keyword>
<proteinExistence type="predicted"/>
<reference evidence="2 3" key="1">
    <citation type="submission" date="2015-11" db="EMBL/GenBank/DDBJ databases">
        <title>Genomes and virulence difference between two physiological races of Phytophthora nicotianae.</title>
        <authorList>
            <person name="Liu H."/>
            <person name="Ma X."/>
            <person name="Yu H."/>
            <person name="Fang D."/>
            <person name="Li Y."/>
            <person name="Wang X."/>
            <person name="Wang W."/>
            <person name="Dong Y."/>
            <person name="Xiao B."/>
        </authorList>
    </citation>
    <scope>NUCLEOTIDE SEQUENCE [LARGE SCALE GENOMIC DNA]</scope>
    <source>
        <strain evidence="3">race 0</strain>
    </source>
</reference>
<keyword evidence="1" id="KW-1133">Transmembrane helix</keyword>
<organism evidence="2 3">
    <name type="scientific">Phytophthora nicotianae</name>
    <name type="common">Potato buckeye rot agent</name>
    <name type="synonym">Phytophthora parasitica</name>
    <dbReference type="NCBI Taxonomy" id="4792"/>
    <lineage>
        <taxon>Eukaryota</taxon>
        <taxon>Sar</taxon>
        <taxon>Stramenopiles</taxon>
        <taxon>Oomycota</taxon>
        <taxon>Peronosporomycetes</taxon>
        <taxon>Peronosporales</taxon>
        <taxon>Peronosporaceae</taxon>
        <taxon>Phytophthora</taxon>
    </lineage>
</organism>
<feature type="transmembrane region" description="Helical" evidence="1">
    <location>
        <begin position="237"/>
        <end position="254"/>
    </location>
</feature>
<dbReference type="AlphaFoldDB" id="A0A0W8CRE1"/>
<evidence type="ECO:0000313" key="3">
    <source>
        <dbReference type="Proteomes" id="UP000052943"/>
    </source>
</evidence>
<evidence type="ECO:0000256" key="1">
    <source>
        <dbReference type="SAM" id="Phobius"/>
    </source>
</evidence>
<sequence>MHRCILGARGIANTPVSPMLETTKIDAARGVSRVGCWSQLEEKWNRIQVGRRGSYSIERLISLEHYCKTTSWTRVILVCVLTPIPVLLAAVLLECLPLRSPSEGWVANWVFWIRVFLTVALLAFGGNSQLANLIPDLNHTFCKQLIVATGVAVGHIGVCIFASYIIGFPVPLLMQLGTIAYGILMSIMLRLVFGSSTFVTGSPFMIYMKKLHSFFLAFMTLIMVYPPFKVLYGSVPVAYRGVVVLVLPIWRFAAKQFSVYATRDLEDIMPESAAFFVDFFSSLYISACMSSPAPLYLNFLFIATDLGHILLEIRELSYNAKAVQQYIRQELTGSMHQVPELKNILTIILQAIKKTNACRTESVRLWACLPHPLTTEQTEQLLQLDSLAVFRRRNRSSSDRSTQQTMVFRTQKGVKQSASIVPAPKTQHTKRSTNVQAVHAIVSNLVTNDSDKSEMLILQGLQLLFHCEYLELVEYVECIIPILYVVYRSTLEQLPNIVYYPDGAGSWGTPSAANILLLALLEALSLAFLQSVLSRKFAFSAMHQLAFILETHVYLIQSKLFTGVLLLVPFELKHFGTYPFPENPLLGSLTLPVFRCRL</sequence>
<name>A0A0W8CRE1_PHYNI</name>
<feature type="transmembrane region" description="Helical" evidence="1">
    <location>
        <begin position="75"/>
        <end position="93"/>
    </location>
</feature>
<feature type="transmembrane region" description="Helical" evidence="1">
    <location>
        <begin position="145"/>
        <end position="166"/>
    </location>
</feature>
<dbReference type="EMBL" id="LNFO01002204">
    <property type="protein sequence ID" value="KUF86707.1"/>
    <property type="molecule type" value="Genomic_DNA"/>
</dbReference>
<keyword evidence="1" id="KW-0812">Transmembrane</keyword>